<name>A0A942YIQ3_9BACI</name>
<gene>
    <name evidence="2" type="ORF">KHA93_02705</name>
</gene>
<sequence>MNFSKPGNSFSHEQEVIMNLMKNSLEWIDRNLHRFSPVRSGDLDEWDVKSFSELCFLYIHLKHWDHPLTENILPKWFDFLRFHLEHPVFAQMARKRPISSFPFVFPYLKLRSGGYRNEYYEQTLEMIERWGYFKSIEVVPYRAFDLVYTYWKSGWLEKEPDWEKLYMDTVMARSQNSFCIDVDSAYSITHTIFYLTDMGNRPAPISKLHFDRSIQLVESLLIHYWRIGHWDLMGELLINLNNIGYTNTLLLNGAQKAFHKVWRNNGALPSMRTPQVINYEPYSEEEFQNCYHTTLVGLFYCATTLNRMNSAVGGTHHVSYQTSS</sequence>
<dbReference type="Proteomes" id="UP000682713">
    <property type="component" value="Unassembled WGS sequence"/>
</dbReference>
<dbReference type="Pfam" id="PF21836">
    <property type="entry name" value="DUF6895"/>
    <property type="match status" value="1"/>
</dbReference>
<proteinExistence type="predicted"/>
<reference evidence="2 3" key="1">
    <citation type="submission" date="2021-05" db="EMBL/GenBank/DDBJ databases">
        <title>Novel Bacillus species.</title>
        <authorList>
            <person name="Liu G."/>
        </authorList>
    </citation>
    <scope>NUCLEOTIDE SEQUENCE [LARGE SCALE GENOMIC DNA]</scope>
    <source>
        <strain evidence="2 3">FJAT-49732</strain>
    </source>
</reference>
<dbReference type="EMBL" id="JAGYPJ010000001">
    <property type="protein sequence ID" value="MBS4198558.1"/>
    <property type="molecule type" value="Genomic_DNA"/>
</dbReference>
<protein>
    <recommendedName>
        <fullName evidence="1">DUF6895 domain-containing protein</fullName>
    </recommendedName>
</protein>
<dbReference type="AlphaFoldDB" id="A0A942YIQ3"/>
<evidence type="ECO:0000313" key="3">
    <source>
        <dbReference type="Proteomes" id="UP000682713"/>
    </source>
</evidence>
<keyword evidence="3" id="KW-1185">Reference proteome</keyword>
<feature type="domain" description="DUF6895" evidence="1">
    <location>
        <begin position="22"/>
        <end position="302"/>
    </location>
</feature>
<evidence type="ECO:0000313" key="2">
    <source>
        <dbReference type="EMBL" id="MBS4198558.1"/>
    </source>
</evidence>
<accession>A0A942YIQ3</accession>
<dbReference type="InterPro" id="IPR054190">
    <property type="entry name" value="DUF6895"/>
</dbReference>
<dbReference type="RefSeq" id="WP_213109304.1">
    <property type="nucleotide sequence ID" value="NZ_JAGYPJ010000001.1"/>
</dbReference>
<comment type="caution">
    <text evidence="2">The sequence shown here is derived from an EMBL/GenBank/DDBJ whole genome shotgun (WGS) entry which is preliminary data.</text>
</comment>
<evidence type="ECO:0000259" key="1">
    <source>
        <dbReference type="Pfam" id="PF21836"/>
    </source>
</evidence>
<organism evidence="2 3">
    <name type="scientific">Lederbergia citrisecunda</name>
    <dbReference type="NCBI Taxonomy" id="2833583"/>
    <lineage>
        <taxon>Bacteria</taxon>
        <taxon>Bacillati</taxon>
        <taxon>Bacillota</taxon>
        <taxon>Bacilli</taxon>
        <taxon>Bacillales</taxon>
        <taxon>Bacillaceae</taxon>
        <taxon>Lederbergia</taxon>
    </lineage>
</organism>